<accession>A0AAV7SEX1</accession>
<sequence>MWREDGAEPKDPISVAERRESGKASHDPQTWLLQVQDPGPLDDEPTTKLRGLETNKEKRTDYKVERLTKI</sequence>
<dbReference type="Proteomes" id="UP001066276">
    <property type="component" value="Chromosome 4_2"/>
</dbReference>
<protein>
    <submittedName>
        <fullName evidence="2">Uncharacterized protein</fullName>
    </submittedName>
</protein>
<evidence type="ECO:0000313" key="3">
    <source>
        <dbReference type="Proteomes" id="UP001066276"/>
    </source>
</evidence>
<evidence type="ECO:0000256" key="1">
    <source>
        <dbReference type="SAM" id="MobiDB-lite"/>
    </source>
</evidence>
<keyword evidence="3" id="KW-1185">Reference proteome</keyword>
<comment type="caution">
    <text evidence="2">The sequence shown here is derived from an EMBL/GenBank/DDBJ whole genome shotgun (WGS) entry which is preliminary data.</text>
</comment>
<name>A0AAV7SEX1_PLEWA</name>
<feature type="region of interest" description="Disordered" evidence="1">
    <location>
        <begin position="1"/>
        <end position="55"/>
    </location>
</feature>
<dbReference type="EMBL" id="JANPWB010000008">
    <property type="protein sequence ID" value="KAJ1161818.1"/>
    <property type="molecule type" value="Genomic_DNA"/>
</dbReference>
<dbReference type="AlphaFoldDB" id="A0AAV7SEX1"/>
<proteinExistence type="predicted"/>
<feature type="compositionally biased region" description="Basic and acidic residues" evidence="1">
    <location>
        <begin position="45"/>
        <end position="55"/>
    </location>
</feature>
<reference evidence="2" key="1">
    <citation type="journal article" date="2022" name="bioRxiv">
        <title>Sequencing and chromosome-scale assembly of the giantPleurodeles waltlgenome.</title>
        <authorList>
            <person name="Brown T."/>
            <person name="Elewa A."/>
            <person name="Iarovenko S."/>
            <person name="Subramanian E."/>
            <person name="Araus A.J."/>
            <person name="Petzold A."/>
            <person name="Susuki M."/>
            <person name="Suzuki K.-i.T."/>
            <person name="Hayashi T."/>
            <person name="Toyoda A."/>
            <person name="Oliveira C."/>
            <person name="Osipova E."/>
            <person name="Leigh N.D."/>
            <person name="Simon A."/>
            <person name="Yun M.H."/>
        </authorList>
    </citation>
    <scope>NUCLEOTIDE SEQUENCE</scope>
    <source>
        <strain evidence="2">20211129_DDA</strain>
        <tissue evidence="2">Liver</tissue>
    </source>
</reference>
<organism evidence="2 3">
    <name type="scientific">Pleurodeles waltl</name>
    <name type="common">Iberian ribbed newt</name>
    <dbReference type="NCBI Taxonomy" id="8319"/>
    <lineage>
        <taxon>Eukaryota</taxon>
        <taxon>Metazoa</taxon>
        <taxon>Chordata</taxon>
        <taxon>Craniata</taxon>
        <taxon>Vertebrata</taxon>
        <taxon>Euteleostomi</taxon>
        <taxon>Amphibia</taxon>
        <taxon>Batrachia</taxon>
        <taxon>Caudata</taxon>
        <taxon>Salamandroidea</taxon>
        <taxon>Salamandridae</taxon>
        <taxon>Pleurodelinae</taxon>
        <taxon>Pleurodeles</taxon>
    </lineage>
</organism>
<evidence type="ECO:0000313" key="2">
    <source>
        <dbReference type="EMBL" id="KAJ1161818.1"/>
    </source>
</evidence>
<feature type="compositionally biased region" description="Basic and acidic residues" evidence="1">
    <location>
        <begin position="1"/>
        <end position="26"/>
    </location>
</feature>
<gene>
    <name evidence="2" type="ORF">NDU88_002299</name>
</gene>